<gene>
    <name evidence="7" type="ORF">XD94_0596</name>
</gene>
<evidence type="ECO:0000313" key="8">
    <source>
        <dbReference type="Proteomes" id="UP000054092"/>
    </source>
</evidence>
<organism evidence="7 8">
    <name type="scientific">Mesotoga prima</name>
    <dbReference type="NCBI Taxonomy" id="1184387"/>
    <lineage>
        <taxon>Bacteria</taxon>
        <taxon>Thermotogati</taxon>
        <taxon>Thermotogota</taxon>
        <taxon>Thermotogae</taxon>
        <taxon>Kosmotogales</taxon>
        <taxon>Kosmotogaceae</taxon>
        <taxon>Mesotoga</taxon>
    </lineage>
</organism>
<dbReference type="PANTHER" id="PTHR42681:SF1">
    <property type="entry name" value="MALONYL-COA-ACYL CARRIER PROTEIN TRANSACYLASE, MITOCHONDRIAL"/>
    <property type="match status" value="1"/>
</dbReference>
<feature type="active site" evidence="5">
    <location>
        <position position="198"/>
    </location>
</feature>
<dbReference type="InterPro" id="IPR050858">
    <property type="entry name" value="Mal-CoA-ACP_Trans/PKS_FabD"/>
</dbReference>
<dbReference type="InterPro" id="IPR016035">
    <property type="entry name" value="Acyl_Trfase/lysoPLipase"/>
</dbReference>
<dbReference type="InterPro" id="IPR024925">
    <property type="entry name" value="Malonyl_CoA-ACP_transAc"/>
</dbReference>
<evidence type="ECO:0000313" key="7">
    <source>
        <dbReference type="EMBL" id="KUK81144.1"/>
    </source>
</evidence>
<dbReference type="EC" id="2.3.1.39" evidence="4"/>
<dbReference type="SUPFAM" id="SSF55048">
    <property type="entry name" value="Probable ACP-binding domain of malonyl-CoA ACP transacylase"/>
    <property type="match status" value="1"/>
</dbReference>
<protein>
    <recommendedName>
        <fullName evidence="4">Malonyl CoA-acyl carrier protein transacylase</fullName>
        <ecNumber evidence="4">2.3.1.39</ecNumber>
    </recommendedName>
</protein>
<comment type="catalytic activity">
    <reaction evidence="3 4">
        <text>holo-[ACP] + malonyl-CoA = malonyl-[ACP] + CoA</text>
        <dbReference type="Rhea" id="RHEA:41792"/>
        <dbReference type="Rhea" id="RHEA-COMP:9623"/>
        <dbReference type="Rhea" id="RHEA-COMP:9685"/>
        <dbReference type="ChEBI" id="CHEBI:57287"/>
        <dbReference type="ChEBI" id="CHEBI:57384"/>
        <dbReference type="ChEBI" id="CHEBI:64479"/>
        <dbReference type="ChEBI" id="CHEBI:78449"/>
        <dbReference type="EC" id="2.3.1.39"/>
    </reaction>
</comment>
<name>A0A117M2S0_9BACT</name>
<dbReference type="InterPro" id="IPR004410">
    <property type="entry name" value="Malonyl_CoA-ACP_transAc_FabD"/>
</dbReference>
<dbReference type="GO" id="GO:0004314">
    <property type="term" value="F:[acyl-carrier-protein] S-malonyltransferase activity"/>
    <property type="evidence" value="ECO:0007669"/>
    <property type="project" value="UniProtKB-EC"/>
</dbReference>
<dbReference type="InterPro" id="IPR014043">
    <property type="entry name" value="Acyl_transferase_dom"/>
</dbReference>
<dbReference type="Gene3D" id="3.40.366.10">
    <property type="entry name" value="Malonyl-Coenzyme A Acyl Carrier Protein, domain 2"/>
    <property type="match status" value="1"/>
</dbReference>
<dbReference type="Pfam" id="PF00698">
    <property type="entry name" value="Acyl_transf_1"/>
    <property type="match status" value="1"/>
</dbReference>
<dbReference type="InterPro" id="IPR001227">
    <property type="entry name" value="Ac_transferase_dom_sf"/>
</dbReference>
<evidence type="ECO:0000259" key="6">
    <source>
        <dbReference type="SMART" id="SM00827"/>
    </source>
</evidence>
<evidence type="ECO:0000256" key="3">
    <source>
        <dbReference type="ARBA" id="ARBA00048462"/>
    </source>
</evidence>
<dbReference type="GO" id="GO:0006633">
    <property type="term" value="P:fatty acid biosynthetic process"/>
    <property type="evidence" value="ECO:0007669"/>
    <property type="project" value="TreeGrafter"/>
</dbReference>
<dbReference type="Proteomes" id="UP000054092">
    <property type="component" value="Unassembled WGS sequence"/>
</dbReference>
<reference evidence="8" key="1">
    <citation type="journal article" date="2015" name="MBio">
        <title>Genome-Resolved Metagenomic Analysis Reveals Roles for Candidate Phyla and Other Microbial Community Members in Biogeochemical Transformations in Oil Reservoirs.</title>
        <authorList>
            <person name="Hu P."/>
            <person name="Tom L."/>
            <person name="Singh A."/>
            <person name="Thomas B.C."/>
            <person name="Baker B.J."/>
            <person name="Piceno Y.M."/>
            <person name="Andersen G.L."/>
            <person name="Banfield J.F."/>
        </authorList>
    </citation>
    <scope>NUCLEOTIDE SEQUENCE [LARGE SCALE GENOMIC DNA]</scope>
</reference>
<evidence type="ECO:0000256" key="5">
    <source>
        <dbReference type="PIRSR" id="PIRSR000446-1"/>
    </source>
</evidence>
<accession>A0A117M2S0</accession>
<dbReference type="EMBL" id="LGGP01000079">
    <property type="protein sequence ID" value="KUK81144.1"/>
    <property type="molecule type" value="Genomic_DNA"/>
</dbReference>
<feature type="domain" description="Malonyl-CoA:ACP transacylase (MAT)" evidence="6">
    <location>
        <begin position="5"/>
        <end position="297"/>
    </location>
</feature>
<dbReference type="PIRSF" id="PIRSF000446">
    <property type="entry name" value="Mct"/>
    <property type="match status" value="1"/>
</dbReference>
<dbReference type="FunFam" id="3.30.70.250:FF:000001">
    <property type="entry name" value="Malonyl CoA-acyl carrier protein transacylase"/>
    <property type="match status" value="1"/>
</dbReference>
<evidence type="ECO:0000256" key="2">
    <source>
        <dbReference type="ARBA" id="ARBA00023315"/>
    </source>
</evidence>
<dbReference type="SUPFAM" id="SSF52151">
    <property type="entry name" value="FabD/lysophospholipase-like"/>
    <property type="match status" value="1"/>
</dbReference>
<proteinExistence type="inferred from homology"/>
<evidence type="ECO:0000256" key="4">
    <source>
        <dbReference type="PIRNR" id="PIRNR000446"/>
    </source>
</evidence>
<dbReference type="AlphaFoldDB" id="A0A117M2S0"/>
<evidence type="ECO:0000256" key="1">
    <source>
        <dbReference type="ARBA" id="ARBA00022679"/>
    </source>
</evidence>
<dbReference type="GO" id="GO:0005829">
    <property type="term" value="C:cytosol"/>
    <property type="evidence" value="ECO:0007669"/>
    <property type="project" value="TreeGrafter"/>
</dbReference>
<comment type="caution">
    <text evidence="7">The sequence shown here is derived from an EMBL/GenBank/DDBJ whole genome shotgun (WGS) entry which is preliminary data.</text>
</comment>
<dbReference type="NCBIfam" id="TIGR00128">
    <property type="entry name" value="fabD"/>
    <property type="match status" value="1"/>
</dbReference>
<keyword evidence="1 4" id="KW-0808">Transferase</keyword>
<dbReference type="PATRIC" id="fig|1184387.3.peg.949"/>
<keyword evidence="2 4" id="KW-0012">Acyltransferase</keyword>
<dbReference type="SMART" id="SM00827">
    <property type="entry name" value="PKS_AT"/>
    <property type="match status" value="1"/>
</dbReference>
<feature type="active site" evidence="5">
    <location>
        <position position="89"/>
    </location>
</feature>
<comment type="similarity">
    <text evidence="4">Belongs to the fabD family.</text>
</comment>
<dbReference type="PANTHER" id="PTHR42681">
    <property type="entry name" value="MALONYL-COA-ACYL CARRIER PROTEIN TRANSACYLASE, MITOCHONDRIAL"/>
    <property type="match status" value="1"/>
</dbReference>
<dbReference type="Gene3D" id="3.30.70.250">
    <property type="entry name" value="Malonyl-CoA ACP transacylase, ACP-binding"/>
    <property type="match status" value="1"/>
</dbReference>
<sequence>MVAWIFPGQGSQYVGMGKTLFEESAIIREFIGLSGRMLGFDMLRLMLEGPESELTLTQNAQPAILSVSIALSDFLSERGAKPDIVAGLSLGEFSALTVAGSLEYADALRLVRLRGIAMQEAIPPGEGIMAAIIGLPNEAVEKICLEISSEEEVIVANYNCPGQVVVSGTTEKVRLVTSMALEAGARKCVELSVSAPFHSRFLQPVGDVLRDFLKDVKVSPPKIPVISNVTGDFFPEDPEEIKELIISQAYKPVKWEQSIRRMIQLGSDRFIEVGPGKVLSGFMKKIDRNVSISTTDCESLEVIREFQEIVN</sequence>
<dbReference type="InterPro" id="IPR016036">
    <property type="entry name" value="Malonyl_transacylase_ACP-bd"/>
</dbReference>